<accession>A0ABT2S1J2</accession>
<keyword evidence="2" id="KW-0238">DNA-binding</keyword>
<evidence type="ECO:0000256" key="3">
    <source>
        <dbReference type="ARBA" id="ARBA00023163"/>
    </source>
</evidence>
<keyword evidence="6" id="KW-1185">Reference proteome</keyword>
<protein>
    <submittedName>
        <fullName evidence="5">GntR family transcriptional regulator</fullName>
    </submittedName>
</protein>
<evidence type="ECO:0000256" key="2">
    <source>
        <dbReference type="ARBA" id="ARBA00023125"/>
    </source>
</evidence>
<dbReference type="Pfam" id="PF00392">
    <property type="entry name" value="GntR"/>
    <property type="match status" value="1"/>
</dbReference>
<dbReference type="SUPFAM" id="SSF46785">
    <property type="entry name" value="Winged helix' DNA-binding domain"/>
    <property type="match status" value="1"/>
</dbReference>
<comment type="caution">
    <text evidence="5">The sequence shown here is derived from an EMBL/GenBank/DDBJ whole genome shotgun (WGS) entry which is preliminary data.</text>
</comment>
<dbReference type="PANTHER" id="PTHR38445:SF6">
    <property type="entry name" value="GNTR-FAMILY TRANSCRIPTIONAL REGULATOR"/>
    <property type="match status" value="1"/>
</dbReference>
<dbReference type="SMART" id="SM00345">
    <property type="entry name" value="HTH_GNTR"/>
    <property type="match status" value="1"/>
</dbReference>
<keyword evidence="3" id="KW-0804">Transcription</keyword>
<dbReference type="Gene3D" id="1.10.10.10">
    <property type="entry name" value="Winged helix-like DNA-binding domain superfamily/Winged helix DNA-binding domain"/>
    <property type="match status" value="1"/>
</dbReference>
<dbReference type="InterPro" id="IPR036390">
    <property type="entry name" value="WH_DNA-bd_sf"/>
</dbReference>
<keyword evidence="1" id="KW-0805">Transcription regulation</keyword>
<dbReference type="Proteomes" id="UP001652461">
    <property type="component" value="Unassembled WGS sequence"/>
</dbReference>
<evidence type="ECO:0000313" key="6">
    <source>
        <dbReference type="Proteomes" id="UP001652461"/>
    </source>
</evidence>
<dbReference type="RefSeq" id="WP_158365325.1">
    <property type="nucleotide sequence ID" value="NZ_JAOQKC010000034.1"/>
</dbReference>
<dbReference type="CDD" id="cd07377">
    <property type="entry name" value="WHTH_GntR"/>
    <property type="match status" value="1"/>
</dbReference>
<dbReference type="InterPro" id="IPR000524">
    <property type="entry name" value="Tscrpt_reg_HTH_GntR"/>
</dbReference>
<evidence type="ECO:0000256" key="1">
    <source>
        <dbReference type="ARBA" id="ARBA00023015"/>
    </source>
</evidence>
<dbReference type="InterPro" id="IPR036388">
    <property type="entry name" value="WH-like_DNA-bd_sf"/>
</dbReference>
<feature type="domain" description="HTH gntR-type" evidence="4">
    <location>
        <begin position="9"/>
        <end position="77"/>
    </location>
</feature>
<evidence type="ECO:0000313" key="5">
    <source>
        <dbReference type="EMBL" id="MCU6698460.1"/>
    </source>
</evidence>
<dbReference type="PROSITE" id="PS50949">
    <property type="entry name" value="HTH_GNTR"/>
    <property type="match status" value="1"/>
</dbReference>
<name>A0ABT2S1J2_9FIRM</name>
<dbReference type="PRINTS" id="PR00035">
    <property type="entry name" value="HTHGNTR"/>
</dbReference>
<dbReference type="EMBL" id="JAOQKC010000034">
    <property type="protein sequence ID" value="MCU6698460.1"/>
    <property type="molecule type" value="Genomic_DNA"/>
</dbReference>
<reference evidence="5 6" key="1">
    <citation type="journal article" date="2021" name="ISME Commun">
        <title>Automated analysis of genomic sequences facilitates high-throughput and comprehensive description of bacteria.</title>
        <authorList>
            <person name="Hitch T.C.A."/>
        </authorList>
    </citation>
    <scope>NUCLEOTIDE SEQUENCE [LARGE SCALE GENOMIC DNA]</scope>
    <source>
        <strain evidence="5 6">Sanger_04</strain>
    </source>
</reference>
<sequence length="122" mass="13879">MSWSLDDARPIYLQLEDIIKSKIIAGIYKPGQKLPSVRELAAEAAVNPNTMQKALSELERSGLVYAQRTSGRYITEDTHIMKHLKQQLAHEQIRQFLEAMSHLGFTKEESIRLLIEESKGEA</sequence>
<evidence type="ECO:0000259" key="4">
    <source>
        <dbReference type="PROSITE" id="PS50949"/>
    </source>
</evidence>
<gene>
    <name evidence="5" type="ORF">OCV63_16460</name>
</gene>
<proteinExistence type="predicted"/>
<dbReference type="PANTHER" id="PTHR38445">
    <property type="entry name" value="HTH-TYPE TRANSCRIPTIONAL REPRESSOR YTRA"/>
    <property type="match status" value="1"/>
</dbReference>
<organism evidence="5 6">
    <name type="scientific">Laedolimicola ammoniilytica</name>
    <dbReference type="NCBI Taxonomy" id="2981771"/>
    <lineage>
        <taxon>Bacteria</taxon>
        <taxon>Bacillati</taxon>
        <taxon>Bacillota</taxon>
        <taxon>Clostridia</taxon>
        <taxon>Lachnospirales</taxon>
        <taxon>Lachnospiraceae</taxon>
        <taxon>Laedolimicola</taxon>
    </lineage>
</organism>